<gene>
    <name evidence="1" type="ORF">UFOPK4057_00463</name>
</gene>
<protein>
    <submittedName>
        <fullName evidence="1">Unannotated protein</fullName>
    </submittedName>
</protein>
<proteinExistence type="predicted"/>
<name>A0A6J7PF99_9ZZZZ</name>
<organism evidence="1">
    <name type="scientific">freshwater metagenome</name>
    <dbReference type="NCBI Taxonomy" id="449393"/>
    <lineage>
        <taxon>unclassified sequences</taxon>
        <taxon>metagenomes</taxon>
        <taxon>ecological metagenomes</taxon>
    </lineage>
</organism>
<reference evidence="1" key="1">
    <citation type="submission" date="2020-05" db="EMBL/GenBank/DDBJ databases">
        <authorList>
            <person name="Chiriac C."/>
            <person name="Salcher M."/>
            <person name="Ghai R."/>
            <person name="Kavagutti S V."/>
        </authorList>
    </citation>
    <scope>NUCLEOTIDE SEQUENCE</scope>
</reference>
<accession>A0A6J7PF99</accession>
<sequence length="409" mass="42244">MTAIPARRRRRMMAAVVSSVLTVIALPSGIVVGANSLLNESGGDKVDQGVVVDIPQTKVNLLAVVNANKELTAIALLAVAPGGNGGTIISVPVGAAADVAKGEAPSRLADGYAEGGLDALRFDVENLFNVTLDFADDVSSAELAALLAPVGTQPVTMTQPIIGTDASNKPVVVIPAESTTVTGQQIADGLVATQKGIPESSRLSQVKALWSAVARAGVAAVPSDGADVTTSTSLPDMPDLPTTQSYFEALLRGEVDVWQFTATALADAQRNPANIDLYSLDGGEILMVMASVLPGSLSLTSNGIAVMVDVPFASTAIAREAVTRLAYMGANVVLVRQVNDLPVERTVAYFNDDLARVEAETFATLLGPLEYVSTIDVVTGVNLRIVLGNDFVAFLGNGATTSTTTTEPK</sequence>
<dbReference type="EMBL" id="CAFBPC010000082">
    <property type="protein sequence ID" value="CAB5003711.1"/>
    <property type="molecule type" value="Genomic_DNA"/>
</dbReference>
<dbReference type="AlphaFoldDB" id="A0A6J7PF99"/>
<evidence type="ECO:0000313" key="1">
    <source>
        <dbReference type="EMBL" id="CAB5003711.1"/>
    </source>
</evidence>